<dbReference type="AlphaFoldDB" id="A0A918SCE6"/>
<keyword evidence="3" id="KW-1185">Reference proteome</keyword>
<proteinExistence type="predicted"/>
<feature type="coiled-coil region" evidence="1">
    <location>
        <begin position="12"/>
        <end position="39"/>
    </location>
</feature>
<evidence type="ECO:0000313" key="2">
    <source>
        <dbReference type="EMBL" id="GHA33106.1"/>
    </source>
</evidence>
<dbReference type="RefSeq" id="WP_189603933.1">
    <property type="nucleotide sequence ID" value="NZ_BMXB01000003.1"/>
</dbReference>
<comment type="caution">
    <text evidence="2">The sequence shown here is derived from an EMBL/GenBank/DDBJ whole genome shotgun (WGS) entry which is preliminary data.</text>
</comment>
<dbReference type="Proteomes" id="UP000610456">
    <property type="component" value="Unassembled WGS sequence"/>
</dbReference>
<keyword evidence="1" id="KW-0175">Coiled coil</keyword>
<evidence type="ECO:0000256" key="1">
    <source>
        <dbReference type="SAM" id="Coils"/>
    </source>
</evidence>
<reference evidence="2" key="1">
    <citation type="journal article" date="2014" name="Int. J. Syst. Evol. Microbiol.">
        <title>Complete genome sequence of Corynebacterium casei LMG S-19264T (=DSM 44701T), isolated from a smear-ripened cheese.</title>
        <authorList>
            <consortium name="US DOE Joint Genome Institute (JGI-PGF)"/>
            <person name="Walter F."/>
            <person name="Albersmeier A."/>
            <person name="Kalinowski J."/>
            <person name="Ruckert C."/>
        </authorList>
    </citation>
    <scope>NUCLEOTIDE SEQUENCE</scope>
    <source>
        <strain evidence="2">KCTC 12719</strain>
    </source>
</reference>
<evidence type="ECO:0000313" key="3">
    <source>
        <dbReference type="Proteomes" id="UP000610456"/>
    </source>
</evidence>
<name>A0A918SCE6_9FLAO</name>
<reference evidence="2" key="2">
    <citation type="submission" date="2020-09" db="EMBL/GenBank/DDBJ databases">
        <authorList>
            <person name="Sun Q."/>
            <person name="Kim S."/>
        </authorList>
    </citation>
    <scope>NUCLEOTIDE SEQUENCE</scope>
    <source>
        <strain evidence="2">KCTC 12719</strain>
    </source>
</reference>
<sequence length="144" mass="16600">MLFLLILTLGSCREENRELEEAHRKNDSLTDALEQQKQVSDSLQKLAKNPETENDFPIYFGREFEDMENPEEFISGSLREYPEMIPLDAVLGGTMEFRHIKVLTDSWVLAHYDDGHIAGESIYSYELQEDGTLDFELVASHNQD</sequence>
<protein>
    <submittedName>
        <fullName evidence="2">Uncharacterized protein</fullName>
    </submittedName>
</protein>
<dbReference type="EMBL" id="BMXB01000003">
    <property type="protein sequence ID" value="GHA33106.1"/>
    <property type="molecule type" value="Genomic_DNA"/>
</dbReference>
<organism evidence="2 3">
    <name type="scientific">Salinimicrobium marinum</name>
    <dbReference type="NCBI Taxonomy" id="680283"/>
    <lineage>
        <taxon>Bacteria</taxon>
        <taxon>Pseudomonadati</taxon>
        <taxon>Bacteroidota</taxon>
        <taxon>Flavobacteriia</taxon>
        <taxon>Flavobacteriales</taxon>
        <taxon>Flavobacteriaceae</taxon>
        <taxon>Salinimicrobium</taxon>
    </lineage>
</organism>
<accession>A0A918SCE6</accession>
<gene>
    <name evidence="2" type="ORF">GCM10007103_13210</name>
</gene>